<gene>
    <name evidence="1" type="ORF">C4S77_04350</name>
</gene>
<keyword evidence="2" id="KW-1185">Reference proteome</keyword>
<evidence type="ECO:0000313" key="1">
    <source>
        <dbReference type="EMBL" id="PQL93788.1"/>
    </source>
</evidence>
<dbReference type="EMBL" id="PSZM01000028">
    <property type="protein sequence ID" value="PQL93788.1"/>
    <property type="molecule type" value="Genomic_DNA"/>
</dbReference>
<dbReference type="InterPro" id="IPR027417">
    <property type="entry name" value="P-loop_NTPase"/>
</dbReference>
<organism evidence="1 2">
    <name type="scientific">Apibacter adventoris</name>
    <dbReference type="NCBI Taxonomy" id="1679466"/>
    <lineage>
        <taxon>Bacteria</taxon>
        <taxon>Pseudomonadati</taxon>
        <taxon>Bacteroidota</taxon>
        <taxon>Flavobacteriia</taxon>
        <taxon>Flavobacteriales</taxon>
        <taxon>Weeksellaceae</taxon>
        <taxon>Apibacter</taxon>
    </lineage>
</organism>
<dbReference type="AlphaFoldDB" id="A0A2S8AEM7"/>
<comment type="caution">
    <text evidence="1">The sequence shown here is derived from an EMBL/GenBank/DDBJ whole genome shotgun (WGS) entry which is preliminary data.</text>
</comment>
<dbReference type="Proteomes" id="UP000238042">
    <property type="component" value="Unassembled WGS sequence"/>
</dbReference>
<protein>
    <submittedName>
        <fullName evidence="1">Uncharacterized protein</fullName>
    </submittedName>
</protein>
<dbReference type="SUPFAM" id="SSF52540">
    <property type="entry name" value="P-loop containing nucleoside triphosphate hydrolases"/>
    <property type="match status" value="1"/>
</dbReference>
<reference evidence="1 2" key="1">
    <citation type="submission" date="2018-02" db="EMBL/GenBank/DDBJ databases">
        <title>Genome sequences of Apibacter spp., gut symbionts of Asian honey bees.</title>
        <authorList>
            <person name="Kwong W.K."/>
            <person name="Steele M.I."/>
            <person name="Moran N.A."/>
        </authorList>
    </citation>
    <scope>NUCLEOTIDE SEQUENCE [LARGE SCALE GENOMIC DNA]</scope>
    <source>
        <strain evidence="2">wkB301</strain>
    </source>
</reference>
<evidence type="ECO:0000313" key="2">
    <source>
        <dbReference type="Proteomes" id="UP000238042"/>
    </source>
</evidence>
<name>A0A2S8AEM7_9FLAO</name>
<sequence length="256" mass="28751">MHEKEIFTELIKNRSKIEEISSKEEEVSNKESLSLTSYPLSQITKEPLPLSSYSLSQINDLIGKSGIIGEENTRLLLFIIASSYKTKSPLHGIVQGSSGSGKTHLISKIADLLPPEDVLRFTRITESSLYNWGEWDLVGKHIVIEDLDGLKEEALYSLRELISSQMLSSSVSVKDKKGNIKSTQKKVRGQFSSLSATTKGDLYEDNISRSFILAVDESTNQSKKIIAYQNKKYAGEVSKEEEIRAKEQLQEYIRSL</sequence>
<proteinExistence type="predicted"/>
<accession>A0A2S8AEM7</accession>